<proteinExistence type="predicted"/>
<name>A0A0K2V6N0_LEPSM</name>
<evidence type="ECO:0000313" key="1">
    <source>
        <dbReference type="EMBL" id="CDW45596.1"/>
    </source>
</evidence>
<reference evidence="1" key="1">
    <citation type="submission" date="2014-05" db="EMBL/GenBank/DDBJ databases">
        <authorList>
            <person name="Chronopoulou M."/>
        </authorList>
    </citation>
    <scope>NUCLEOTIDE SEQUENCE</scope>
    <source>
        <tissue evidence="1">Whole organism</tissue>
    </source>
</reference>
<sequence>QDRYKQGNHEGRWDLRICFGSLRYILIYFRYFFNKELISNGNTASRRRRSRLLHFLFFFKEYFG</sequence>
<dbReference type="AlphaFoldDB" id="A0A0K2V6N0"/>
<protein>
    <submittedName>
        <fullName evidence="1">Uncharacterized protein</fullName>
    </submittedName>
</protein>
<dbReference type="EMBL" id="HACA01028235">
    <property type="protein sequence ID" value="CDW45596.1"/>
    <property type="molecule type" value="Transcribed_RNA"/>
</dbReference>
<feature type="non-terminal residue" evidence="1">
    <location>
        <position position="1"/>
    </location>
</feature>
<organism evidence="1">
    <name type="scientific">Lepeophtheirus salmonis</name>
    <name type="common">Salmon louse</name>
    <name type="synonym">Caligus salmonis</name>
    <dbReference type="NCBI Taxonomy" id="72036"/>
    <lineage>
        <taxon>Eukaryota</taxon>
        <taxon>Metazoa</taxon>
        <taxon>Ecdysozoa</taxon>
        <taxon>Arthropoda</taxon>
        <taxon>Crustacea</taxon>
        <taxon>Multicrustacea</taxon>
        <taxon>Hexanauplia</taxon>
        <taxon>Copepoda</taxon>
        <taxon>Siphonostomatoida</taxon>
        <taxon>Caligidae</taxon>
        <taxon>Lepeophtheirus</taxon>
    </lineage>
</organism>
<accession>A0A0K2V6N0</accession>